<dbReference type="Proteomes" id="UP000682782">
    <property type="component" value="Chromosome"/>
</dbReference>
<evidence type="ECO:0000313" key="1">
    <source>
        <dbReference type="EMBL" id="QUC67829.1"/>
    </source>
</evidence>
<accession>A0AC61N2E7</accession>
<proteinExistence type="predicted"/>
<dbReference type="EMBL" id="CP068393">
    <property type="protein sequence ID" value="QUC67829.1"/>
    <property type="molecule type" value="Genomic_DNA"/>
</dbReference>
<name>A0AC61N2E7_9FIRM</name>
<sequence length="101" mass="10879">MNDQKVKGMIGLAVRARQAAAGSDACRILIRSGECGVLLIDSGTADNTRKKAEEMCERTGTPRRILPEGLIEAATGKSNMILGIRKGSFAEQILKESMNEE</sequence>
<gene>
    <name evidence="1" type="ORF">JYE49_03775</name>
</gene>
<organism evidence="1 2">
    <name type="scientific">Aristaeella hokkaidonensis</name>
    <dbReference type="NCBI Taxonomy" id="3046382"/>
    <lineage>
        <taxon>Bacteria</taxon>
        <taxon>Bacillati</taxon>
        <taxon>Bacillota</taxon>
        <taxon>Clostridia</taxon>
        <taxon>Eubacteriales</taxon>
        <taxon>Aristaeellaceae</taxon>
        <taxon>Aristaeella</taxon>
    </lineage>
</organism>
<protein>
    <submittedName>
        <fullName evidence="1">Uncharacterized protein</fullName>
    </submittedName>
</protein>
<keyword evidence="2" id="KW-1185">Reference proteome</keyword>
<evidence type="ECO:0000313" key="2">
    <source>
        <dbReference type="Proteomes" id="UP000682782"/>
    </source>
</evidence>
<reference evidence="1" key="1">
    <citation type="submission" date="2021-01" db="EMBL/GenBank/DDBJ databases">
        <title>Complete genome sequence of Clostridiales bacterium R-7.</title>
        <authorList>
            <person name="Mahoney-Kurpe S.C."/>
            <person name="Palevich N."/>
            <person name="Koike S."/>
            <person name="Moon C.D."/>
            <person name="Attwood G.T."/>
        </authorList>
    </citation>
    <scope>NUCLEOTIDE SEQUENCE</scope>
    <source>
        <strain evidence="1">R-7</strain>
    </source>
</reference>